<dbReference type="Gene3D" id="1.20.5.1160">
    <property type="entry name" value="Vasodilator-stimulated phosphoprotein"/>
    <property type="match status" value="1"/>
</dbReference>
<dbReference type="GO" id="GO:0005882">
    <property type="term" value="C:intermediate filament"/>
    <property type="evidence" value="ECO:0007669"/>
    <property type="project" value="UniProtKB-KW"/>
</dbReference>
<dbReference type="PRINTS" id="PR01248">
    <property type="entry name" value="TYPE1KERATIN"/>
</dbReference>
<dbReference type="PROSITE" id="PS51842">
    <property type="entry name" value="IF_ROD_2"/>
    <property type="match status" value="1"/>
</dbReference>
<dbReference type="Gene3D" id="1.20.5.170">
    <property type="match status" value="1"/>
</dbReference>
<feature type="coiled-coil region" evidence="5">
    <location>
        <begin position="375"/>
        <end position="462"/>
    </location>
</feature>
<dbReference type="PANTHER" id="PTHR23239:SF391">
    <property type="entry name" value="KERATIN, TYPE I CYTOSKELETAL 15"/>
    <property type="match status" value="1"/>
</dbReference>
<dbReference type="GeneTree" id="ENSGT00950000182969"/>
<name>A0A6I8RI04_XENTR</name>
<dbReference type="AlphaFoldDB" id="A0A6I8RI04"/>
<evidence type="ECO:0000256" key="6">
    <source>
        <dbReference type="SAM" id="MobiDB-lite"/>
    </source>
</evidence>
<evidence type="ECO:0000256" key="3">
    <source>
        <dbReference type="ARBA" id="ARBA00023054"/>
    </source>
</evidence>
<proteinExistence type="inferred from homology"/>
<evidence type="ECO:0000259" key="7">
    <source>
        <dbReference type="PROSITE" id="PS51842"/>
    </source>
</evidence>
<dbReference type="GO" id="GO:0005198">
    <property type="term" value="F:structural molecule activity"/>
    <property type="evidence" value="ECO:0007669"/>
    <property type="project" value="InterPro"/>
</dbReference>
<organism evidence="8">
    <name type="scientific">Xenopus tropicalis</name>
    <name type="common">Western clawed frog</name>
    <name type="synonym">Silurana tropicalis</name>
    <dbReference type="NCBI Taxonomy" id="8364"/>
    <lineage>
        <taxon>Eukaryota</taxon>
        <taxon>Metazoa</taxon>
        <taxon>Chordata</taxon>
        <taxon>Craniata</taxon>
        <taxon>Vertebrata</taxon>
        <taxon>Euteleostomi</taxon>
        <taxon>Amphibia</taxon>
        <taxon>Batrachia</taxon>
        <taxon>Anura</taxon>
        <taxon>Pipoidea</taxon>
        <taxon>Pipidae</taxon>
        <taxon>Xenopodinae</taxon>
        <taxon>Xenopus</taxon>
        <taxon>Silurana</taxon>
    </lineage>
</organism>
<evidence type="ECO:0000313" key="8">
    <source>
        <dbReference type="Ensembl" id="ENSXETP00000080468"/>
    </source>
</evidence>
<dbReference type="SMART" id="SM01391">
    <property type="entry name" value="Filament"/>
    <property type="match status" value="1"/>
</dbReference>
<keyword evidence="2 4" id="KW-0403">Intermediate filament</keyword>
<dbReference type="Ensembl" id="ENSXETT00000070026">
    <property type="protein sequence ID" value="ENSXETP00000080468"/>
    <property type="gene ID" value="ENSXETG00000038225"/>
</dbReference>
<protein>
    <submittedName>
        <fullName evidence="8">Keratin 9, gene 1</fullName>
    </submittedName>
</protein>
<dbReference type="PROSITE" id="PS00226">
    <property type="entry name" value="IF_ROD_1"/>
    <property type="match status" value="1"/>
</dbReference>
<feature type="coiled-coil region" evidence="5">
    <location>
        <begin position="262"/>
        <end position="314"/>
    </location>
</feature>
<dbReference type="Gene3D" id="1.20.5.500">
    <property type="entry name" value="Single helix bin"/>
    <property type="match status" value="1"/>
</dbReference>
<comment type="similarity">
    <text evidence="4">Belongs to the intermediate filament family.</text>
</comment>
<reference evidence="8" key="2">
    <citation type="submission" date="2020-05" db="UniProtKB">
        <authorList>
            <consortium name="Ensembl"/>
        </authorList>
    </citation>
    <scope>IDENTIFICATION</scope>
</reference>
<dbReference type="Pfam" id="PF00038">
    <property type="entry name" value="Filament"/>
    <property type="match status" value="1"/>
</dbReference>
<dbReference type="InParanoid" id="A0A6I8RI04"/>
<dbReference type="SUPFAM" id="SSF64593">
    <property type="entry name" value="Intermediate filament protein, coiled coil region"/>
    <property type="match status" value="2"/>
</dbReference>
<evidence type="ECO:0000256" key="2">
    <source>
        <dbReference type="ARBA" id="ARBA00022754"/>
    </source>
</evidence>
<keyword evidence="1" id="KW-0416">Keratin</keyword>
<evidence type="ECO:0000256" key="5">
    <source>
        <dbReference type="SAM" id="Coils"/>
    </source>
</evidence>
<feature type="domain" description="IF rod" evidence="7">
    <location>
        <begin position="164"/>
        <end position="477"/>
    </location>
</feature>
<keyword evidence="3 5" id="KW-0175">Coiled coil</keyword>
<reference evidence="8" key="1">
    <citation type="journal article" date="2010" name="Science">
        <title>The genome of the Western clawed frog Xenopus tropicalis.</title>
        <authorList>
            <person name="Hellsten U."/>
            <person name="Harland R.M."/>
            <person name="Gilchrist M.J."/>
            <person name="Hendrix D."/>
            <person name="Jurka J."/>
            <person name="Kapitonov V."/>
            <person name="Ovcharenko I."/>
            <person name="Putnam N.H."/>
            <person name="Shu S."/>
            <person name="Taher L."/>
            <person name="Blitz I.L."/>
            <person name="Blumberg B."/>
            <person name="Dichmann D.S."/>
            <person name="Dubchak I."/>
            <person name="Amaya E."/>
            <person name="Detter J.C."/>
            <person name="Fletcher R."/>
            <person name="Gerhard D.S."/>
            <person name="Goodstein D."/>
            <person name="Graves T."/>
            <person name="Grigoriev I.V."/>
            <person name="Grimwood J."/>
            <person name="Kawashima T."/>
            <person name="Lindquist E."/>
            <person name="Lucas S.M."/>
            <person name="Mead P.E."/>
            <person name="Mitros T."/>
            <person name="Ogino H."/>
            <person name="Ohta Y."/>
            <person name="Poliakov A.V."/>
            <person name="Pollet N."/>
            <person name="Robert J."/>
            <person name="Salamov A."/>
            <person name="Sater A.K."/>
            <person name="Schmutz J."/>
            <person name="Terry A."/>
            <person name="Vize P.D."/>
            <person name="Warren W.C."/>
            <person name="Wells D."/>
            <person name="Wills A."/>
            <person name="Wilson R.K."/>
            <person name="Zimmerman L.B."/>
            <person name="Zorn A.M."/>
            <person name="Grainger R."/>
            <person name="Grammer T."/>
            <person name="Khokha M.K."/>
            <person name="Richardson P.M."/>
            <person name="Rokhsar D.S."/>
        </authorList>
    </citation>
    <scope>NUCLEOTIDE SEQUENCE [LARGE SCALE GENOMIC DNA]</scope>
    <source>
        <strain evidence="8">Nigerian</strain>
    </source>
</reference>
<accession>A0A6I8RI04</accession>
<feature type="region of interest" description="Disordered" evidence="6">
    <location>
        <begin position="480"/>
        <end position="527"/>
    </location>
</feature>
<dbReference type="Bgee" id="ENSXETG00000038225">
    <property type="expression patterns" value="Expressed in neurula embryo"/>
</dbReference>
<gene>
    <name evidence="8" type="primary">krt9.1</name>
</gene>
<dbReference type="InterPro" id="IPR018039">
    <property type="entry name" value="IF_conserved"/>
</dbReference>
<evidence type="ECO:0000256" key="1">
    <source>
        <dbReference type="ARBA" id="ARBA00022744"/>
    </source>
</evidence>
<sequence>MNFRYKRSHKLIVLRPCIFIRFFLGRFESLLFPAFTMSLRLGSATGKGCSVFESSGVSASGNSRGRAGGVYGGGAHVVNYAGSLRSGYGGHGGHGGSRGVGFSGASAGGVCFDSGVGFGHGGESGFGGGAGYGGGYGFGAGYMAAGGGHRSGFGEEPGLLSLNEKITMQNLNDRLATYLNKVKSLEEANTDLEKKIRNWYDTHGPSPVQEKDYGPFYRTIEDLQKKILGATIDNGRIVLQIDNAKLAADDFRMKYENELILRQTVESDINGLKRLLDDLTLNRSDLESQLENLKEELAGLKKNHEEEMKALKVQLVGDVTVDMKAAPGIDLQKVLGDLRHDYEQIMQKNQKDIEFWYQEKTAELRKNVSGSTQEIQTTNTQVTELRRTLQNLEIDLQAQLSTKAALEASLAETEGRYCLQLSQLQALIQNVEAELANIRCEMENQSHEYKILLDIKTRLEQEINTYRNLLDGQGTQFPKGSYDSSFSSGSQSDKQGGSSYYVRTRVEDGDGKVVSSRDQYHHSGYKQ</sequence>
<dbReference type="PANTHER" id="PTHR23239">
    <property type="entry name" value="INTERMEDIATE FILAMENT"/>
    <property type="match status" value="1"/>
</dbReference>
<feature type="compositionally biased region" description="Low complexity" evidence="6">
    <location>
        <begin position="480"/>
        <end position="500"/>
    </location>
</feature>
<feature type="coiled-coil region" evidence="5">
    <location>
        <begin position="168"/>
        <end position="202"/>
    </location>
</feature>
<dbReference type="FunFam" id="1.20.5.500:FF:000001">
    <property type="entry name" value="Type II keratin 23"/>
    <property type="match status" value="1"/>
</dbReference>
<dbReference type="FunFam" id="1.20.5.170:FF:000002">
    <property type="entry name" value="Type I keratin KA11"/>
    <property type="match status" value="1"/>
</dbReference>
<dbReference type="InterPro" id="IPR002957">
    <property type="entry name" value="Keratin_I"/>
</dbReference>
<dbReference type="FunFam" id="1.20.5.1160:FF:000002">
    <property type="entry name" value="Type I keratin 10"/>
    <property type="match status" value="1"/>
</dbReference>
<evidence type="ECO:0000256" key="4">
    <source>
        <dbReference type="RuleBase" id="RU000685"/>
    </source>
</evidence>
<dbReference type="InterPro" id="IPR039008">
    <property type="entry name" value="IF_rod_dom"/>
</dbReference>